<dbReference type="EMBL" id="JBHTBH010000021">
    <property type="protein sequence ID" value="MFC7331432.1"/>
    <property type="molecule type" value="Genomic_DNA"/>
</dbReference>
<dbReference type="RefSeq" id="WP_379874268.1">
    <property type="nucleotide sequence ID" value="NZ_JBHTBH010000021.1"/>
</dbReference>
<dbReference type="Proteomes" id="UP001596540">
    <property type="component" value="Unassembled WGS sequence"/>
</dbReference>
<reference evidence="2" key="1">
    <citation type="journal article" date="2019" name="Int. J. Syst. Evol. Microbiol.">
        <title>The Global Catalogue of Microorganisms (GCM) 10K type strain sequencing project: providing services to taxonomists for standard genome sequencing and annotation.</title>
        <authorList>
            <consortium name="The Broad Institute Genomics Platform"/>
            <consortium name="The Broad Institute Genome Sequencing Center for Infectious Disease"/>
            <person name="Wu L."/>
            <person name="Ma J."/>
        </authorList>
    </citation>
    <scope>NUCLEOTIDE SEQUENCE [LARGE SCALE GENOMIC DNA]</scope>
    <source>
        <strain evidence="2">CGMCC 4.7382</strain>
    </source>
</reference>
<accession>A0ABW2KN72</accession>
<name>A0ABW2KN72_9ACTN</name>
<comment type="caution">
    <text evidence="1">The sequence shown here is derived from an EMBL/GenBank/DDBJ whole genome shotgun (WGS) entry which is preliminary data.</text>
</comment>
<gene>
    <name evidence="1" type="ORF">ACFQRF_27180</name>
</gene>
<evidence type="ECO:0000313" key="2">
    <source>
        <dbReference type="Proteomes" id="UP001596540"/>
    </source>
</evidence>
<evidence type="ECO:0000313" key="1">
    <source>
        <dbReference type="EMBL" id="MFC7331432.1"/>
    </source>
</evidence>
<proteinExistence type="predicted"/>
<organism evidence="1 2">
    <name type="scientific">Marinactinospora rubrisoli</name>
    <dbReference type="NCBI Taxonomy" id="2715399"/>
    <lineage>
        <taxon>Bacteria</taxon>
        <taxon>Bacillati</taxon>
        <taxon>Actinomycetota</taxon>
        <taxon>Actinomycetes</taxon>
        <taxon>Streptosporangiales</taxon>
        <taxon>Nocardiopsidaceae</taxon>
        <taxon>Marinactinospora</taxon>
    </lineage>
</organism>
<keyword evidence="2" id="KW-1185">Reference proteome</keyword>
<protein>
    <submittedName>
        <fullName evidence="1">Uncharacterized protein</fullName>
    </submittedName>
</protein>
<sequence>MAEHWLSWIGGRHIMTVIADRAMRAAEDADDPHMIALATWGWGNTWRYIDRDHVVSTIESAARPLRRAMDAGTADEEAAAMWGSLQLHQAVTHAQAGREADALRHLDRAAEVAPRLPAGWQHPVTVFAPYNVQIHGVSVSAELSKGSRTAVDIDPDTVPGPYRRSRLWLDAARAWWAAGDQLGAVTALDRAMTTSSESMRHTPPARTLAGELVDSGGAMIAPQARRIATDLGVLV</sequence>